<dbReference type="InterPro" id="IPR039424">
    <property type="entry name" value="SBP_5"/>
</dbReference>
<reference evidence="8" key="1">
    <citation type="submission" date="2020-02" db="EMBL/GenBank/DDBJ databases">
        <authorList>
            <person name="Meier V. D."/>
        </authorList>
    </citation>
    <scope>NUCLEOTIDE SEQUENCE</scope>
    <source>
        <strain evidence="8">AVDCRST_MAG69</strain>
    </source>
</reference>
<keyword evidence="4 6" id="KW-0732">Signal</keyword>
<dbReference type="InterPro" id="IPR030678">
    <property type="entry name" value="Peptide/Ni-bd"/>
</dbReference>
<evidence type="ECO:0000259" key="7">
    <source>
        <dbReference type="Pfam" id="PF00496"/>
    </source>
</evidence>
<proteinExistence type="inferred from homology"/>
<dbReference type="Gene3D" id="3.40.190.10">
    <property type="entry name" value="Periplasmic binding protein-like II"/>
    <property type="match status" value="1"/>
</dbReference>
<dbReference type="EMBL" id="CADCVP010000268">
    <property type="protein sequence ID" value="CAA9511048.1"/>
    <property type="molecule type" value="Genomic_DNA"/>
</dbReference>
<evidence type="ECO:0000313" key="8">
    <source>
        <dbReference type="EMBL" id="CAA9511048.1"/>
    </source>
</evidence>
<dbReference type="PIRSF" id="PIRSF002741">
    <property type="entry name" value="MppA"/>
    <property type="match status" value="1"/>
</dbReference>
<dbReference type="PANTHER" id="PTHR30290:SF10">
    <property type="entry name" value="PERIPLASMIC OLIGOPEPTIDE-BINDING PROTEIN-RELATED"/>
    <property type="match status" value="1"/>
</dbReference>
<dbReference type="Pfam" id="PF00496">
    <property type="entry name" value="SBP_bac_5"/>
    <property type="match status" value="1"/>
</dbReference>
<comment type="similarity">
    <text evidence="2">Belongs to the bacterial solute-binding protein 5 family.</text>
</comment>
<dbReference type="GO" id="GO:0015833">
    <property type="term" value="P:peptide transport"/>
    <property type="evidence" value="ECO:0007669"/>
    <property type="project" value="TreeGrafter"/>
</dbReference>
<dbReference type="CDD" id="cd08506">
    <property type="entry name" value="PBP2_clavulanate_OppA2"/>
    <property type="match status" value="1"/>
</dbReference>
<dbReference type="GO" id="GO:0042597">
    <property type="term" value="C:periplasmic space"/>
    <property type="evidence" value="ECO:0007669"/>
    <property type="project" value="UniProtKB-ARBA"/>
</dbReference>
<evidence type="ECO:0000256" key="4">
    <source>
        <dbReference type="ARBA" id="ARBA00022729"/>
    </source>
</evidence>
<gene>
    <name evidence="8" type="ORF">AVDCRST_MAG69-2488</name>
</gene>
<keyword evidence="3" id="KW-0813">Transport</keyword>
<evidence type="ECO:0000256" key="2">
    <source>
        <dbReference type="ARBA" id="ARBA00005695"/>
    </source>
</evidence>
<feature type="domain" description="Solute-binding protein family 5" evidence="7">
    <location>
        <begin position="96"/>
        <end position="467"/>
    </location>
</feature>
<feature type="chain" id="PRO_5038404764" evidence="6">
    <location>
        <begin position="23"/>
        <end position="559"/>
    </location>
</feature>
<comment type="subcellular location">
    <subcellularLocation>
        <location evidence="1">Cell envelope</location>
    </subcellularLocation>
</comment>
<feature type="region of interest" description="Disordered" evidence="5">
    <location>
        <begin position="24"/>
        <end position="50"/>
    </location>
</feature>
<feature type="signal peptide" evidence="6">
    <location>
        <begin position="1"/>
        <end position="22"/>
    </location>
</feature>
<dbReference type="PANTHER" id="PTHR30290">
    <property type="entry name" value="PERIPLASMIC BINDING COMPONENT OF ABC TRANSPORTER"/>
    <property type="match status" value="1"/>
</dbReference>
<dbReference type="PROSITE" id="PS51257">
    <property type="entry name" value="PROKAR_LIPOPROTEIN"/>
    <property type="match status" value="1"/>
</dbReference>
<sequence>MRSTPRHRAVLALALAATLGVAGCGSDDPEPAQDQQAGTSADGDAKQGGEATINLTSFPDYLDPALSYTVDGWNSLSTVYTPLLTYRRAEGTEGSEVIPGAAAEMPEVSSDGKTYTFKLREGLQYSDGSEVKASDFEHTLKRVLNLESGGSSFFFAIDGAEEYQSAGKAKGDIKGIEADDATGEITISLTEANGAFPYILAMPFTSLVPGDTPFENSTKNPPPGVGAFKIENVRQSRGYDLVRNENFPEIEGVPAATLDKITVEIKKNQRRQVQDVIQNKVDWLVDPPPADQIREVRTAYKDRYEEYVTNSTYYYFMNTRVAPFDDKRVRQAVNYAIDKRALARLFGGLLEPGCNFLPPGMEGYEKVDPCPYGDPNAAPQIDKARQLVEEAGVAGDEVTVYGNDEDPSRPTTEYLADVLTQIGFDAKPRIVEGSVYFQTIGNQKTKAQIGFANWFQDFPHPQNFMFLVDPASIQDTNNQNFGNVDDPEIGRTLREANPQPIEESAAAYAEVDRKLLEEAYVAPYGHRKLANFVSERVDFENCTVTQPVFNLDLTQLCLK</sequence>
<protein>
    <submittedName>
        <fullName evidence="8">Oligopeptide ABC transporter, periplasmic oligopeptide-binding protein OppA</fullName>
    </submittedName>
</protein>
<evidence type="ECO:0000256" key="1">
    <source>
        <dbReference type="ARBA" id="ARBA00004196"/>
    </source>
</evidence>
<dbReference type="GO" id="GO:0030313">
    <property type="term" value="C:cell envelope"/>
    <property type="evidence" value="ECO:0007669"/>
    <property type="project" value="UniProtKB-SubCell"/>
</dbReference>
<name>A0A6J4T1H7_9ACTN</name>
<dbReference type="AlphaFoldDB" id="A0A6J4T1H7"/>
<dbReference type="SUPFAM" id="SSF53850">
    <property type="entry name" value="Periplasmic binding protein-like II"/>
    <property type="match status" value="1"/>
</dbReference>
<dbReference type="GO" id="GO:0043190">
    <property type="term" value="C:ATP-binding cassette (ABC) transporter complex"/>
    <property type="evidence" value="ECO:0007669"/>
    <property type="project" value="InterPro"/>
</dbReference>
<evidence type="ECO:0000256" key="5">
    <source>
        <dbReference type="SAM" id="MobiDB-lite"/>
    </source>
</evidence>
<accession>A0A6J4T1H7</accession>
<dbReference type="Gene3D" id="3.10.105.10">
    <property type="entry name" value="Dipeptide-binding Protein, Domain 3"/>
    <property type="match status" value="1"/>
</dbReference>
<evidence type="ECO:0000256" key="3">
    <source>
        <dbReference type="ARBA" id="ARBA00022448"/>
    </source>
</evidence>
<organism evidence="8">
    <name type="scientific">uncultured Solirubrobacteraceae bacterium</name>
    <dbReference type="NCBI Taxonomy" id="1162706"/>
    <lineage>
        <taxon>Bacteria</taxon>
        <taxon>Bacillati</taxon>
        <taxon>Actinomycetota</taxon>
        <taxon>Thermoleophilia</taxon>
        <taxon>Solirubrobacterales</taxon>
        <taxon>Solirubrobacteraceae</taxon>
        <taxon>environmental samples</taxon>
    </lineage>
</organism>
<evidence type="ECO:0000256" key="6">
    <source>
        <dbReference type="SAM" id="SignalP"/>
    </source>
</evidence>
<dbReference type="InterPro" id="IPR000914">
    <property type="entry name" value="SBP_5_dom"/>
</dbReference>
<dbReference type="GO" id="GO:1904680">
    <property type="term" value="F:peptide transmembrane transporter activity"/>
    <property type="evidence" value="ECO:0007669"/>
    <property type="project" value="TreeGrafter"/>
</dbReference>